<feature type="domain" description="Clathrin/coatomer adaptor adaptin-like N-terminal" evidence="6">
    <location>
        <begin position="38"/>
        <end position="141"/>
    </location>
</feature>
<gene>
    <name evidence="7" type="ORF">HJG60_009334</name>
</gene>
<organism evidence="7 8">
    <name type="scientific">Phyllostomus discolor</name>
    <name type="common">pale spear-nosed bat</name>
    <dbReference type="NCBI Taxonomy" id="89673"/>
    <lineage>
        <taxon>Eukaryota</taxon>
        <taxon>Metazoa</taxon>
        <taxon>Chordata</taxon>
        <taxon>Craniata</taxon>
        <taxon>Vertebrata</taxon>
        <taxon>Euteleostomi</taxon>
        <taxon>Mammalia</taxon>
        <taxon>Eutheria</taxon>
        <taxon>Laurasiatheria</taxon>
        <taxon>Chiroptera</taxon>
        <taxon>Yangochiroptera</taxon>
        <taxon>Phyllostomidae</taxon>
        <taxon>Phyllostominae</taxon>
        <taxon>Phyllostomus</taxon>
    </lineage>
</organism>
<evidence type="ECO:0000313" key="7">
    <source>
        <dbReference type="EMBL" id="KAF6074924.1"/>
    </source>
</evidence>
<evidence type="ECO:0000259" key="6">
    <source>
        <dbReference type="Pfam" id="PF01602"/>
    </source>
</evidence>
<protein>
    <recommendedName>
        <fullName evidence="6">Clathrin/coatomer adaptor adaptin-like N-terminal domain-containing protein</fullName>
    </recommendedName>
</protein>
<dbReference type="InterPro" id="IPR016024">
    <property type="entry name" value="ARM-type_fold"/>
</dbReference>
<evidence type="ECO:0000313" key="8">
    <source>
        <dbReference type="Proteomes" id="UP000664940"/>
    </source>
</evidence>
<dbReference type="Pfam" id="PF01602">
    <property type="entry name" value="Adaptin_N"/>
    <property type="match status" value="1"/>
</dbReference>
<dbReference type="Proteomes" id="UP000664940">
    <property type="component" value="Unassembled WGS sequence"/>
</dbReference>
<dbReference type="AlphaFoldDB" id="A0A833YIB1"/>
<evidence type="ECO:0000256" key="1">
    <source>
        <dbReference type="ARBA" id="ARBA00004184"/>
    </source>
</evidence>
<keyword evidence="5" id="KW-0472">Membrane</keyword>
<reference evidence="7 8" key="1">
    <citation type="journal article" date="2020" name="Nature">
        <title>Six reference-quality genomes reveal evolution of bat adaptations.</title>
        <authorList>
            <person name="Jebb D."/>
            <person name="Huang Z."/>
            <person name="Pippel M."/>
            <person name="Hughes G.M."/>
            <person name="Lavrichenko K."/>
            <person name="Devanna P."/>
            <person name="Winkler S."/>
            <person name="Jermiin L.S."/>
            <person name="Skirmuntt E.C."/>
            <person name="Katzourakis A."/>
            <person name="Burkitt-Gray L."/>
            <person name="Ray D.A."/>
            <person name="Sullivan K.A.M."/>
            <person name="Roscito J.G."/>
            <person name="Kirilenko B.M."/>
            <person name="Davalos L.M."/>
            <person name="Corthals A.P."/>
            <person name="Power M.L."/>
            <person name="Jones G."/>
            <person name="Ransome R.D."/>
            <person name="Dechmann D.K.N."/>
            <person name="Locatelli A.G."/>
            <person name="Puechmaille S.J."/>
            <person name="Fedrigo O."/>
            <person name="Jarvis E.D."/>
            <person name="Hiller M."/>
            <person name="Vernes S.C."/>
            <person name="Myers E.W."/>
            <person name="Teeling E.C."/>
        </authorList>
    </citation>
    <scope>NUCLEOTIDE SEQUENCE [LARGE SCALE GENOMIC DNA]</scope>
    <source>
        <strain evidence="7">Bat1K_MPI-CBG_1</strain>
    </source>
</reference>
<dbReference type="PANTHER" id="PTHR11134">
    <property type="entry name" value="ADAPTOR COMPLEX SUBUNIT BETA FAMILY MEMBER"/>
    <property type="match status" value="1"/>
</dbReference>
<dbReference type="GO" id="GO:0030117">
    <property type="term" value="C:membrane coat"/>
    <property type="evidence" value="ECO:0007669"/>
    <property type="project" value="InterPro"/>
</dbReference>
<dbReference type="InterPro" id="IPR011989">
    <property type="entry name" value="ARM-like"/>
</dbReference>
<evidence type="ECO:0000256" key="2">
    <source>
        <dbReference type="ARBA" id="ARBA00006613"/>
    </source>
</evidence>
<evidence type="ECO:0000256" key="4">
    <source>
        <dbReference type="ARBA" id="ARBA00022927"/>
    </source>
</evidence>
<dbReference type="Gene3D" id="1.25.10.10">
    <property type="entry name" value="Leucine-rich Repeat Variant"/>
    <property type="match status" value="1"/>
</dbReference>
<keyword evidence="4" id="KW-0653">Protein transport</keyword>
<sequence length="165" mass="18818">MTDSKYVTAHKERETFELRLNNEKKGEKRGCEESAARIVGKDVRSLFPDTVVNCVLTDTLQLKELLYLHLQNHAKSQPARAVMAVDSFVKACEDPSPLIRALAVRTTGCIQVGKITECLCEALRKCLQDEDPYVRKTAAVCWQSSMILMPKWWRIRDFWILCGIS</sequence>
<comment type="caution">
    <text evidence="7">The sequence shown here is derived from an EMBL/GenBank/DDBJ whole genome shotgun (WGS) entry which is preliminary data.</text>
</comment>
<evidence type="ECO:0000256" key="3">
    <source>
        <dbReference type="ARBA" id="ARBA00022448"/>
    </source>
</evidence>
<comment type="similarity">
    <text evidence="2">Belongs to the adaptor complexes large subunit family.</text>
</comment>
<comment type="subcellular location">
    <subcellularLocation>
        <location evidence="1">Endomembrane system</location>
        <topology evidence="1">Peripheral membrane protein</topology>
    </subcellularLocation>
</comment>
<dbReference type="InterPro" id="IPR002553">
    <property type="entry name" value="Clathrin/coatomer_adapt-like_N"/>
</dbReference>
<dbReference type="InterPro" id="IPR026739">
    <property type="entry name" value="AP_beta"/>
</dbReference>
<keyword evidence="3" id="KW-0813">Transport</keyword>
<dbReference type="SUPFAM" id="SSF48371">
    <property type="entry name" value="ARM repeat"/>
    <property type="match status" value="1"/>
</dbReference>
<dbReference type="GO" id="GO:0006886">
    <property type="term" value="P:intracellular protein transport"/>
    <property type="evidence" value="ECO:0007669"/>
    <property type="project" value="InterPro"/>
</dbReference>
<evidence type="ECO:0000256" key="5">
    <source>
        <dbReference type="ARBA" id="ARBA00023136"/>
    </source>
</evidence>
<dbReference type="EMBL" id="JABVXQ010000015">
    <property type="protein sequence ID" value="KAF6074924.1"/>
    <property type="molecule type" value="Genomic_DNA"/>
</dbReference>
<dbReference type="GO" id="GO:0012505">
    <property type="term" value="C:endomembrane system"/>
    <property type="evidence" value="ECO:0007669"/>
    <property type="project" value="UniProtKB-SubCell"/>
</dbReference>
<accession>A0A833YIB1</accession>
<proteinExistence type="inferred from homology"/>
<dbReference type="GO" id="GO:0016192">
    <property type="term" value="P:vesicle-mediated transport"/>
    <property type="evidence" value="ECO:0007669"/>
    <property type="project" value="InterPro"/>
</dbReference>
<name>A0A833YIB1_9CHIR</name>